<evidence type="ECO:0000313" key="2">
    <source>
        <dbReference type="EMBL" id="MFC3105219.1"/>
    </source>
</evidence>
<feature type="region of interest" description="Disordered" evidence="1">
    <location>
        <begin position="71"/>
        <end position="92"/>
    </location>
</feature>
<proteinExistence type="predicted"/>
<dbReference type="EMBL" id="JBHRSS010000007">
    <property type="protein sequence ID" value="MFC3105219.1"/>
    <property type="molecule type" value="Genomic_DNA"/>
</dbReference>
<accession>A0ABV7ER27</accession>
<organism evidence="2 3">
    <name type="scientific">Salinisphaera aquimarina</name>
    <dbReference type="NCBI Taxonomy" id="2094031"/>
    <lineage>
        <taxon>Bacteria</taxon>
        <taxon>Pseudomonadati</taxon>
        <taxon>Pseudomonadota</taxon>
        <taxon>Gammaproteobacteria</taxon>
        <taxon>Salinisphaerales</taxon>
        <taxon>Salinisphaeraceae</taxon>
        <taxon>Salinisphaera</taxon>
    </lineage>
</organism>
<evidence type="ECO:0000313" key="3">
    <source>
        <dbReference type="Proteomes" id="UP001595462"/>
    </source>
</evidence>
<protein>
    <submittedName>
        <fullName evidence="2">Uncharacterized protein</fullName>
    </submittedName>
</protein>
<sequence>MRRRVSGYEDDRRPLLLEIAISQASTHDALSATAIDISRSIAVAGHTPAQGPLFEPRHMRISARPILALAPRTQASETAGTRPGLESRRLGL</sequence>
<comment type="caution">
    <text evidence="2">The sequence shown here is derived from an EMBL/GenBank/DDBJ whole genome shotgun (WGS) entry which is preliminary data.</text>
</comment>
<gene>
    <name evidence="2" type="ORF">ACFOSU_15155</name>
</gene>
<dbReference type="RefSeq" id="WP_380690779.1">
    <property type="nucleotide sequence ID" value="NZ_JBHRSS010000007.1"/>
</dbReference>
<evidence type="ECO:0000256" key="1">
    <source>
        <dbReference type="SAM" id="MobiDB-lite"/>
    </source>
</evidence>
<name>A0ABV7ER27_9GAMM</name>
<keyword evidence="3" id="KW-1185">Reference proteome</keyword>
<reference evidence="3" key="1">
    <citation type="journal article" date="2019" name="Int. J. Syst. Evol. Microbiol.">
        <title>The Global Catalogue of Microorganisms (GCM) 10K type strain sequencing project: providing services to taxonomists for standard genome sequencing and annotation.</title>
        <authorList>
            <consortium name="The Broad Institute Genomics Platform"/>
            <consortium name="The Broad Institute Genome Sequencing Center for Infectious Disease"/>
            <person name="Wu L."/>
            <person name="Ma J."/>
        </authorList>
    </citation>
    <scope>NUCLEOTIDE SEQUENCE [LARGE SCALE GENOMIC DNA]</scope>
    <source>
        <strain evidence="3">KCTC 52640</strain>
    </source>
</reference>
<dbReference type="Proteomes" id="UP001595462">
    <property type="component" value="Unassembled WGS sequence"/>
</dbReference>